<dbReference type="PANTHER" id="PTHR31286:SF153">
    <property type="entry name" value="DUF4283 DOMAIN PROTEIN"/>
    <property type="match status" value="1"/>
</dbReference>
<gene>
    <name evidence="3" type="ORF">CXB51_008550</name>
</gene>
<dbReference type="OrthoDB" id="1001312at2759"/>
<dbReference type="AlphaFoldDB" id="A0A8J6D6W9"/>
<evidence type="ECO:0000259" key="2">
    <source>
        <dbReference type="Pfam" id="PF14392"/>
    </source>
</evidence>
<comment type="caution">
    <text evidence="3">The sequence shown here is derived from an EMBL/GenBank/DDBJ whole genome shotgun (WGS) entry which is preliminary data.</text>
</comment>
<dbReference type="EMBL" id="JAHUZN010000004">
    <property type="protein sequence ID" value="KAG8497286.1"/>
    <property type="molecule type" value="Genomic_DNA"/>
</dbReference>
<reference evidence="3 4" key="1">
    <citation type="journal article" date="2021" name="bioRxiv">
        <title>The Gossypium anomalum genome as a resource for cotton improvement and evolutionary analysis of hybrid incompatibility.</title>
        <authorList>
            <person name="Grover C.E."/>
            <person name="Yuan D."/>
            <person name="Arick M.A."/>
            <person name="Miller E.R."/>
            <person name="Hu G."/>
            <person name="Peterson D.G."/>
            <person name="Wendel J.F."/>
            <person name="Udall J.A."/>
        </authorList>
    </citation>
    <scope>NUCLEOTIDE SEQUENCE [LARGE SCALE GENOMIC DNA]</scope>
    <source>
        <strain evidence="3">JFW-Udall</strain>
        <tissue evidence="3">Leaf</tissue>
    </source>
</reference>
<protein>
    <recommendedName>
        <fullName evidence="5">DUF4283 domain-containing protein</fullName>
    </recommendedName>
</protein>
<dbReference type="InterPro" id="IPR025836">
    <property type="entry name" value="Zn_knuckle_CX2CX4HX4C"/>
</dbReference>
<feature type="domain" description="Zinc knuckle CX2CX4HX4C" evidence="2">
    <location>
        <begin position="174"/>
        <end position="220"/>
    </location>
</feature>
<dbReference type="Pfam" id="PF14392">
    <property type="entry name" value="zf-CCHC_4"/>
    <property type="match status" value="1"/>
</dbReference>
<dbReference type="InterPro" id="IPR040256">
    <property type="entry name" value="At4g02000-like"/>
</dbReference>
<sequence>MGEIGERGFAALSLDDEEEEVVQVQKGPDPVYEKEELCLVGCFLTASVIHFPVMRNTMANIWHPVKGVQISDLGEKTFLFRFFHRMDLERVLKGSLWSFNTYLILVHHLGEGEDLLKVPLIFANSWVQIHDVPPGYFSKALARQMRDFIGKFLEYDGTNLGRRVQNHLHIRIQMDVRRPLRRKKNVLVSFGICSYVSFKYKRLTLFYFFCGRLGHIDSFYQAKMDLGFEVAKMGWDLSLRAQSRRTFAMGNVWLRGEGRGEERQDGGIITKGLSWVEAKGRKRIMEV</sequence>
<dbReference type="PANTHER" id="PTHR31286">
    <property type="entry name" value="GLYCINE-RICH CELL WALL STRUCTURAL PROTEIN 1.8-LIKE"/>
    <property type="match status" value="1"/>
</dbReference>
<keyword evidence="4" id="KW-1185">Reference proteome</keyword>
<organism evidence="3 4">
    <name type="scientific">Gossypium anomalum</name>
    <dbReference type="NCBI Taxonomy" id="47600"/>
    <lineage>
        <taxon>Eukaryota</taxon>
        <taxon>Viridiplantae</taxon>
        <taxon>Streptophyta</taxon>
        <taxon>Embryophyta</taxon>
        <taxon>Tracheophyta</taxon>
        <taxon>Spermatophyta</taxon>
        <taxon>Magnoliopsida</taxon>
        <taxon>eudicotyledons</taxon>
        <taxon>Gunneridae</taxon>
        <taxon>Pentapetalae</taxon>
        <taxon>rosids</taxon>
        <taxon>malvids</taxon>
        <taxon>Malvales</taxon>
        <taxon>Malvaceae</taxon>
        <taxon>Malvoideae</taxon>
        <taxon>Gossypium</taxon>
    </lineage>
</organism>
<evidence type="ECO:0000313" key="4">
    <source>
        <dbReference type="Proteomes" id="UP000701853"/>
    </source>
</evidence>
<evidence type="ECO:0000313" key="3">
    <source>
        <dbReference type="EMBL" id="KAG8497286.1"/>
    </source>
</evidence>
<proteinExistence type="predicted"/>
<dbReference type="InterPro" id="IPR025558">
    <property type="entry name" value="DUF4283"/>
</dbReference>
<dbReference type="Proteomes" id="UP000701853">
    <property type="component" value="Chromosome 4"/>
</dbReference>
<feature type="domain" description="DUF4283" evidence="1">
    <location>
        <begin position="33"/>
        <end position="112"/>
    </location>
</feature>
<accession>A0A8J6D6W9</accession>
<evidence type="ECO:0008006" key="5">
    <source>
        <dbReference type="Google" id="ProtNLM"/>
    </source>
</evidence>
<dbReference type="Pfam" id="PF14111">
    <property type="entry name" value="DUF4283"/>
    <property type="match status" value="1"/>
</dbReference>
<evidence type="ECO:0000259" key="1">
    <source>
        <dbReference type="Pfam" id="PF14111"/>
    </source>
</evidence>
<name>A0A8J6D6W9_9ROSI</name>